<name>A0A1X2EGE4_9MYCO</name>
<dbReference type="PANTHER" id="PTHR33515:SF1">
    <property type="entry name" value="RIBOSOME-BINDING FACTOR A, CHLOROPLASTIC-RELATED"/>
    <property type="match status" value="1"/>
</dbReference>
<dbReference type="EMBL" id="LQPZ01000040">
    <property type="protein sequence ID" value="ORX01123.1"/>
    <property type="molecule type" value="Genomic_DNA"/>
</dbReference>
<gene>
    <name evidence="2" type="primary">rbfA</name>
    <name evidence="4" type="ORF">AWC30_14740</name>
</gene>
<dbReference type="SUPFAM" id="SSF89919">
    <property type="entry name" value="Ribosome-binding factor A, RbfA"/>
    <property type="match status" value="1"/>
</dbReference>
<dbReference type="PROSITE" id="PS01319">
    <property type="entry name" value="RBFA"/>
    <property type="match status" value="1"/>
</dbReference>
<evidence type="ECO:0000256" key="2">
    <source>
        <dbReference type="HAMAP-Rule" id="MF_00003"/>
    </source>
</evidence>
<dbReference type="OrthoDB" id="307788at2"/>
<evidence type="ECO:0000313" key="4">
    <source>
        <dbReference type="EMBL" id="ORX01123.1"/>
    </source>
</evidence>
<feature type="compositionally biased region" description="Acidic residues" evidence="3">
    <location>
        <begin position="147"/>
        <end position="160"/>
    </location>
</feature>
<evidence type="ECO:0000256" key="3">
    <source>
        <dbReference type="SAM" id="MobiDB-lite"/>
    </source>
</evidence>
<evidence type="ECO:0000313" key="5">
    <source>
        <dbReference type="Proteomes" id="UP000193090"/>
    </source>
</evidence>
<comment type="similarity">
    <text evidence="2">Belongs to the RbfA family.</text>
</comment>
<comment type="subunit">
    <text evidence="2">Monomer. Binds 30S ribosomal subunits, but not 50S ribosomal subunits or 70S ribosomes.</text>
</comment>
<feature type="compositionally biased region" description="Basic and acidic residues" evidence="3">
    <location>
        <begin position="137"/>
        <end position="146"/>
    </location>
</feature>
<evidence type="ECO:0000256" key="1">
    <source>
        <dbReference type="ARBA" id="ARBA00022517"/>
    </source>
</evidence>
<dbReference type="InterPro" id="IPR000238">
    <property type="entry name" value="RbfA"/>
</dbReference>
<dbReference type="GO" id="GO:0030490">
    <property type="term" value="P:maturation of SSU-rRNA"/>
    <property type="evidence" value="ECO:0007669"/>
    <property type="project" value="UniProtKB-UniRule"/>
</dbReference>
<proteinExistence type="inferred from homology"/>
<dbReference type="HAMAP" id="MF_00003">
    <property type="entry name" value="RbfA"/>
    <property type="match status" value="1"/>
</dbReference>
<dbReference type="PANTHER" id="PTHR33515">
    <property type="entry name" value="RIBOSOME-BINDING FACTOR A, CHLOROPLASTIC-RELATED"/>
    <property type="match status" value="1"/>
</dbReference>
<comment type="function">
    <text evidence="2">One of several proteins that assist in the late maturation steps of the functional core of the 30S ribosomal subunit. Associates with free 30S ribosomal subunits (but not with 30S subunits that are part of 70S ribosomes or polysomes). Required for efficient processing of 16S rRNA. May interact with the 5'-terminal helix region of 16S rRNA.</text>
</comment>
<feature type="compositionally biased region" description="Basic and acidic residues" evidence="3">
    <location>
        <begin position="163"/>
        <end position="182"/>
    </location>
</feature>
<comment type="subcellular location">
    <subcellularLocation>
        <location evidence="2">Cytoplasm</location>
    </subcellularLocation>
</comment>
<keyword evidence="1 2" id="KW-0690">Ribosome biogenesis</keyword>
<sequence length="182" mass="19256">MADPARARRLAKRIATIVASTIEHEIKDPRLTGVTITDAKVTADLHDATLYYTVLGRTLDDVPDYAGVAAALESAKGLLRTKVGAETGVRFTPTLAFTRDTVPDTANRMAELLAAAKAADADLARVREGARPAGDADPYRVRPGAEDDRDDGAESDDAGDDSGAGRDTADERSGDERFDGGR</sequence>
<reference evidence="4 5" key="1">
    <citation type="submission" date="2016-01" db="EMBL/GenBank/DDBJ databases">
        <title>The new phylogeny of the genus Mycobacterium.</title>
        <authorList>
            <person name="Tarcisio F."/>
            <person name="Conor M."/>
            <person name="Antonella G."/>
            <person name="Elisabetta G."/>
            <person name="Giulia F.S."/>
            <person name="Sara T."/>
            <person name="Anna F."/>
            <person name="Clotilde B."/>
            <person name="Roberto B."/>
            <person name="Veronica D.S."/>
            <person name="Fabio R."/>
            <person name="Monica P."/>
            <person name="Olivier J."/>
            <person name="Enrico T."/>
            <person name="Nicola S."/>
        </authorList>
    </citation>
    <scope>NUCLEOTIDE SEQUENCE [LARGE SCALE GENOMIC DNA]</scope>
    <source>
        <strain evidence="4 5">DSM 44153</strain>
    </source>
</reference>
<comment type="caution">
    <text evidence="4">The sequence shown here is derived from an EMBL/GenBank/DDBJ whole genome shotgun (WGS) entry which is preliminary data.</text>
</comment>
<dbReference type="Pfam" id="PF02033">
    <property type="entry name" value="RBFA"/>
    <property type="match status" value="1"/>
</dbReference>
<dbReference type="RefSeq" id="WP_085110949.1">
    <property type="nucleotide sequence ID" value="NZ_JACKSN010000189.1"/>
</dbReference>
<dbReference type="Proteomes" id="UP000193090">
    <property type="component" value="Unassembled WGS sequence"/>
</dbReference>
<dbReference type="NCBIfam" id="TIGR00082">
    <property type="entry name" value="rbfA"/>
    <property type="match status" value="1"/>
</dbReference>
<dbReference type="InterPro" id="IPR023799">
    <property type="entry name" value="RbfA_dom_sf"/>
</dbReference>
<accession>A0A1X2EGE4</accession>
<dbReference type="AlphaFoldDB" id="A0A1X2EGE4"/>
<keyword evidence="2" id="KW-0963">Cytoplasm</keyword>
<keyword evidence="5" id="KW-1185">Reference proteome</keyword>
<dbReference type="InterPro" id="IPR015946">
    <property type="entry name" value="KH_dom-like_a/b"/>
</dbReference>
<dbReference type="GO" id="GO:0043024">
    <property type="term" value="F:ribosomal small subunit binding"/>
    <property type="evidence" value="ECO:0007669"/>
    <property type="project" value="TreeGrafter"/>
</dbReference>
<organism evidence="4 5">
    <name type="scientific">Mycolicibacillus trivialis</name>
    <dbReference type="NCBI Taxonomy" id="1798"/>
    <lineage>
        <taxon>Bacteria</taxon>
        <taxon>Bacillati</taxon>
        <taxon>Actinomycetota</taxon>
        <taxon>Actinomycetes</taxon>
        <taxon>Mycobacteriales</taxon>
        <taxon>Mycobacteriaceae</taxon>
        <taxon>Mycolicibacillus</taxon>
    </lineage>
</organism>
<dbReference type="InterPro" id="IPR020053">
    <property type="entry name" value="Ribosome-bd_factorA_CS"/>
</dbReference>
<feature type="region of interest" description="Disordered" evidence="3">
    <location>
        <begin position="127"/>
        <end position="182"/>
    </location>
</feature>
<protein>
    <recommendedName>
        <fullName evidence="2">Ribosome-binding factor A</fullName>
    </recommendedName>
</protein>
<dbReference type="Gene3D" id="3.30.300.20">
    <property type="match status" value="1"/>
</dbReference>
<dbReference type="GO" id="GO:0005829">
    <property type="term" value="C:cytosol"/>
    <property type="evidence" value="ECO:0007669"/>
    <property type="project" value="TreeGrafter"/>
</dbReference>
<dbReference type="STRING" id="1798.AWC30_14740"/>